<name>A0A4P9W417_9FUNG</name>
<gene>
    <name evidence="2" type="ORF">BDK51DRAFT_29086</name>
</gene>
<sequence>MSVMVRFISLHLVVATFMLVLMVMHTGTSVSFYDAILSLFWFFGHPELYICSLESLESQLTSTPDEVCDNDPGVGDGDRFLLHSTLSGSMWMLMLNMLDEYLVNFLVEVVLSLASLIMLLVLVLMWWRCCVSW</sequence>
<proteinExistence type="predicted"/>
<organism evidence="2 3">
    <name type="scientific">Blyttiomyces helicus</name>
    <dbReference type="NCBI Taxonomy" id="388810"/>
    <lineage>
        <taxon>Eukaryota</taxon>
        <taxon>Fungi</taxon>
        <taxon>Fungi incertae sedis</taxon>
        <taxon>Chytridiomycota</taxon>
        <taxon>Chytridiomycota incertae sedis</taxon>
        <taxon>Chytridiomycetes</taxon>
        <taxon>Chytridiomycetes incertae sedis</taxon>
        <taxon>Blyttiomyces</taxon>
    </lineage>
</organism>
<protein>
    <submittedName>
        <fullName evidence="2">Uncharacterized protein</fullName>
    </submittedName>
</protein>
<feature type="transmembrane region" description="Helical" evidence="1">
    <location>
        <begin position="12"/>
        <end position="33"/>
    </location>
</feature>
<dbReference type="EMBL" id="KZ997699">
    <property type="protein sequence ID" value="RKO87079.1"/>
    <property type="molecule type" value="Genomic_DNA"/>
</dbReference>
<keyword evidence="3" id="KW-1185">Reference proteome</keyword>
<dbReference type="AlphaFoldDB" id="A0A4P9W417"/>
<reference evidence="3" key="1">
    <citation type="journal article" date="2018" name="Nat. Microbiol.">
        <title>Leveraging single-cell genomics to expand the fungal tree of life.</title>
        <authorList>
            <person name="Ahrendt S.R."/>
            <person name="Quandt C.A."/>
            <person name="Ciobanu D."/>
            <person name="Clum A."/>
            <person name="Salamov A."/>
            <person name="Andreopoulos B."/>
            <person name="Cheng J.F."/>
            <person name="Woyke T."/>
            <person name="Pelin A."/>
            <person name="Henrissat B."/>
            <person name="Reynolds N.K."/>
            <person name="Benny G.L."/>
            <person name="Smith M.E."/>
            <person name="James T.Y."/>
            <person name="Grigoriev I.V."/>
        </authorList>
    </citation>
    <scope>NUCLEOTIDE SEQUENCE [LARGE SCALE GENOMIC DNA]</scope>
</reference>
<feature type="transmembrane region" description="Helical" evidence="1">
    <location>
        <begin position="105"/>
        <end position="127"/>
    </location>
</feature>
<dbReference type="Proteomes" id="UP000269721">
    <property type="component" value="Unassembled WGS sequence"/>
</dbReference>
<accession>A0A4P9W417</accession>
<evidence type="ECO:0000313" key="2">
    <source>
        <dbReference type="EMBL" id="RKO87079.1"/>
    </source>
</evidence>
<keyword evidence="1" id="KW-0472">Membrane</keyword>
<evidence type="ECO:0000313" key="3">
    <source>
        <dbReference type="Proteomes" id="UP000269721"/>
    </source>
</evidence>
<keyword evidence="1" id="KW-1133">Transmembrane helix</keyword>
<evidence type="ECO:0000256" key="1">
    <source>
        <dbReference type="SAM" id="Phobius"/>
    </source>
</evidence>
<keyword evidence="1" id="KW-0812">Transmembrane</keyword>